<dbReference type="Gene3D" id="3.40.50.1000">
    <property type="entry name" value="HAD superfamily/HAD-like"/>
    <property type="match status" value="1"/>
</dbReference>
<dbReference type="GeneID" id="94694925"/>
<evidence type="ECO:0000256" key="7">
    <source>
        <dbReference type="ARBA" id="ARBA00031828"/>
    </source>
</evidence>
<dbReference type="PANTHER" id="PTHR42891:SF1">
    <property type="entry name" value="D-GLYCERO-BETA-D-MANNO-HEPTOSE-1,7-BISPHOSPHATE 7-PHOSPHATASE"/>
    <property type="match status" value="1"/>
</dbReference>
<dbReference type="GO" id="GO:0046872">
    <property type="term" value="F:metal ion binding"/>
    <property type="evidence" value="ECO:0007669"/>
    <property type="project" value="UniProtKB-KW"/>
</dbReference>
<proteinExistence type="inferred from homology"/>
<comment type="subcellular location">
    <subcellularLocation>
        <location evidence="1">Cytoplasm</location>
    </subcellularLocation>
</comment>
<dbReference type="PANTHER" id="PTHR42891">
    <property type="entry name" value="D-GLYCERO-BETA-D-MANNO-HEPTOSE-1,7-BISPHOSPHATE 7-PHOSPHATASE"/>
    <property type="match status" value="1"/>
</dbReference>
<reference evidence="8 9" key="1">
    <citation type="submission" date="2016-10" db="EMBL/GenBank/DDBJ databases">
        <authorList>
            <person name="de Groot N.N."/>
        </authorList>
    </citation>
    <scope>NUCLEOTIDE SEQUENCE [LARGE SCALE GENOMIC DNA]</scope>
    <source>
        <strain evidence="8 9">LMG 24775</strain>
    </source>
</reference>
<comment type="similarity">
    <text evidence="2">Belongs to the GmhB family.</text>
</comment>
<dbReference type="InterPro" id="IPR006549">
    <property type="entry name" value="HAD-SF_hydro_IIIA"/>
</dbReference>
<name>A0A1H3ED87_9BURK</name>
<evidence type="ECO:0000256" key="1">
    <source>
        <dbReference type="ARBA" id="ARBA00004496"/>
    </source>
</evidence>
<dbReference type="GO" id="GO:0016791">
    <property type="term" value="F:phosphatase activity"/>
    <property type="evidence" value="ECO:0007669"/>
    <property type="project" value="InterPro"/>
</dbReference>
<dbReference type="Proteomes" id="UP000183417">
    <property type="component" value="Unassembled WGS sequence"/>
</dbReference>
<dbReference type="GO" id="GO:0005975">
    <property type="term" value="P:carbohydrate metabolic process"/>
    <property type="evidence" value="ECO:0007669"/>
    <property type="project" value="InterPro"/>
</dbReference>
<dbReference type="GO" id="GO:0005737">
    <property type="term" value="C:cytoplasm"/>
    <property type="evidence" value="ECO:0007669"/>
    <property type="project" value="UniProtKB-SubCell"/>
</dbReference>
<keyword evidence="3" id="KW-0963">Cytoplasm</keyword>
<dbReference type="InterPro" id="IPR023214">
    <property type="entry name" value="HAD_sf"/>
</dbReference>
<dbReference type="InterPro" id="IPR036412">
    <property type="entry name" value="HAD-like_sf"/>
</dbReference>
<keyword evidence="5" id="KW-0378">Hydrolase</keyword>
<keyword evidence="4" id="KW-0479">Metal-binding</keyword>
<evidence type="ECO:0000256" key="3">
    <source>
        <dbReference type="ARBA" id="ARBA00022490"/>
    </source>
</evidence>
<evidence type="ECO:0000313" key="9">
    <source>
        <dbReference type="Proteomes" id="UP000183417"/>
    </source>
</evidence>
<gene>
    <name evidence="8" type="ORF">SAMN05421547_101114</name>
</gene>
<dbReference type="RefSeq" id="WP_074920535.1">
    <property type="nucleotide sequence ID" value="NZ_CP141274.1"/>
</dbReference>
<dbReference type="NCBIfam" id="TIGR01662">
    <property type="entry name" value="HAD-SF-IIIA"/>
    <property type="match status" value="1"/>
</dbReference>
<dbReference type="SUPFAM" id="SSF56784">
    <property type="entry name" value="HAD-like"/>
    <property type="match status" value="1"/>
</dbReference>
<dbReference type="NCBIfam" id="TIGR01656">
    <property type="entry name" value="Histidinol-ppas"/>
    <property type="match status" value="1"/>
</dbReference>
<dbReference type="InterPro" id="IPR006543">
    <property type="entry name" value="Histidinol-phos"/>
</dbReference>
<keyword evidence="6" id="KW-0119">Carbohydrate metabolism</keyword>
<accession>A0A1H3ED87</accession>
<sequence length="189" mass="19754">MKIAILDRDGTLNQIGEEGFIGSAEAWRAQRGALEAVARLNRAGWHVVVATNQPGLGRGLFDVTELNAVHARMHREMAAAGARVDAVFYCPHAPDEECHCRKPGTALFEQIAERFGVEGQQLWVIGSCVAHLQAGAAMGARLHLVCTGASAGVSLDGELPPGLPAGTRRHASLAALADALVPADAAPAP</sequence>
<dbReference type="Pfam" id="PF00702">
    <property type="entry name" value="Hydrolase"/>
    <property type="match status" value="1"/>
</dbReference>
<evidence type="ECO:0000256" key="5">
    <source>
        <dbReference type="ARBA" id="ARBA00022801"/>
    </source>
</evidence>
<evidence type="ECO:0000256" key="2">
    <source>
        <dbReference type="ARBA" id="ARBA00005628"/>
    </source>
</evidence>
<evidence type="ECO:0000256" key="6">
    <source>
        <dbReference type="ARBA" id="ARBA00023277"/>
    </source>
</evidence>
<dbReference type="EMBL" id="FNPE01000001">
    <property type="protein sequence ID" value="SDX75879.1"/>
    <property type="molecule type" value="Genomic_DNA"/>
</dbReference>
<evidence type="ECO:0000256" key="4">
    <source>
        <dbReference type="ARBA" id="ARBA00022723"/>
    </source>
</evidence>
<protein>
    <recommendedName>
        <fullName evidence="7">D,D-heptose 1,7-bisphosphate phosphatase</fullName>
    </recommendedName>
</protein>
<dbReference type="AlphaFoldDB" id="A0A1H3ED87"/>
<organism evidence="8 9">
    <name type="scientific">Delftia lacustris</name>
    <dbReference type="NCBI Taxonomy" id="558537"/>
    <lineage>
        <taxon>Bacteria</taxon>
        <taxon>Pseudomonadati</taxon>
        <taxon>Pseudomonadota</taxon>
        <taxon>Betaproteobacteria</taxon>
        <taxon>Burkholderiales</taxon>
        <taxon>Comamonadaceae</taxon>
        <taxon>Delftia</taxon>
    </lineage>
</organism>
<evidence type="ECO:0000313" key="8">
    <source>
        <dbReference type="EMBL" id="SDX75879.1"/>
    </source>
</evidence>
<dbReference type="InterPro" id="IPR004446">
    <property type="entry name" value="Heptose_bisP_phosphatase"/>
</dbReference>